<organism evidence="2 3">
    <name type="scientific">Fusarium torulosum</name>
    <dbReference type="NCBI Taxonomy" id="33205"/>
    <lineage>
        <taxon>Eukaryota</taxon>
        <taxon>Fungi</taxon>
        <taxon>Dikarya</taxon>
        <taxon>Ascomycota</taxon>
        <taxon>Pezizomycotina</taxon>
        <taxon>Sordariomycetes</taxon>
        <taxon>Hypocreomycetidae</taxon>
        <taxon>Hypocreales</taxon>
        <taxon>Nectriaceae</taxon>
        <taxon>Fusarium</taxon>
    </lineage>
</organism>
<evidence type="ECO:0000313" key="3">
    <source>
        <dbReference type="Proteomes" id="UP001187734"/>
    </source>
</evidence>
<evidence type="ECO:0000259" key="1">
    <source>
        <dbReference type="Pfam" id="PF13843"/>
    </source>
</evidence>
<dbReference type="Proteomes" id="UP001187734">
    <property type="component" value="Unassembled WGS sequence"/>
</dbReference>
<gene>
    <name evidence="2" type="ORF">FTOL_12349</name>
</gene>
<accession>A0AAE8MLN8</accession>
<sequence>MLPKATYHVFVNNLFSSSGLFRSLRKHGYGATGTARPNCGIHKELQQDKKADGRAKTSYEFKQVKVKQIAWKDSCLVLFLTTVFMGDERVDRKEEEAVF</sequence>
<name>A0AAE8MLN8_9HYPO</name>
<dbReference type="AlphaFoldDB" id="A0AAE8MLN8"/>
<reference evidence="2" key="1">
    <citation type="submission" date="2018-03" db="EMBL/GenBank/DDBJ databases">
        <authorList>
            <person name="Guldener U."/>
        </authorList>
    </citation>
    <scope>NUCLEOTIDE SEQUENCE</scope>
</reference>
<dbReference type="EMBL" id="ONZP01000582">
    <property type="protein sequence ID" value="SPJ87880.1"/>
    <property type="molecule type" value="Genomic_DNA"/>
</dbReference>
<dbReference type="Pfam" id="PF13843">
    <property type="entry name" value="DDE_Tnp_1_7"/>
    <property type="match status" value="1"/>
</dbReference>
<protein>
    <recommendedName>
        <fullName evidence="1">PiggyBac transposable element-derived protein domain-containing protein</fullName>
    </recommendedName>
</protein>
<comment type="caution">
    <text evidence="2">The sequence shown here is derived from an EMBL/GenBank/DDBJ whole genome shotgun (WGS) entry which is preliminary data.</text>
</comment>
<keyword evidence="3" id="KW-1185">Reference proteome</keyword>
<proteinExistence type="predicted"/>
<feature type="domain" description="PiggyBac transposable element-derived protein" evidence="1">
    <location>
        <begin position="4"/>
        <end position="95"/>
    </location>
</feature>
<dbReference type="InterPro" id="IPR029526">
    <property type="entry name" value="PGBD"/>
</dbReference>
<evidence type="ECO:0000313" key="2">
    <source>
        <dbReference type="EMBL" id="SPJ87880.1"/>
    </source>
</evidence>